<dbReference type="Pfam" id="PF02698">
    <property type="entry name" value="DUF218"/>
    <property type="match status" value="1"/>
</dbReference>
<evidence type="ECO:0000313" key="4">
    <source>
        <dbReference type="Proteomes" id="UP000316238"/>
    </source>
</evidence>
<organism evidence="3 4">
    <name type="scientific">Candidatus Electronema aureum</name>
    <dbReference type="NCBI Taxonomy" id="2005002"/>
    <lineage>
        <taxon>Bacteria</taxon>
        <taxon>Pseudomonadati</taxon>
        <taxon>Thermodesulfobacteriota</taxon>
        <taxon>Desulfobulbia</taxon>
        <taxon>Desulfobulbales</taxon>
        <taxon>Desulfobulbaceae</taxon>
        <taxon>Candidatus Electronema</taxon>
    </lineage>
</organism>
<evidence type="ECO:0000259" key="2">
    <source>
        <dbReference type="Pfam" id="PF02698"/>
    </source>
</evidence>
<proteinExistence type="predicted"/>
<evidence type="ECO:0000256" key="1">
    <source>
        <dbReference type="SAM" id="Phobius"/>
    </source>
</evidence>
<keyword evidence="1" id="KW-0472">Membrane</keyword>
<dbReference type="EMBL" id="NQJD01000003">
    <property type="protein sequence ID" value="TAA75791.1"/>
    <property type="molecule type" value="Genomic_DNA"/>
</dbReference>
<reference evidence="3" key="1">
    <citation type="submission" date="2017-07" db="EMBL/GenBank/DDBJ databases">
        <title>The cable genome - Insights into the physiology and evolution of filamentous bacteria capable of sulfide oxidation via long distance electron transfer.</title>
        <authorList>
            <person name="Thorup C."/>
            <person name="Bjerg J.T."/>
            <person name="Schreiber L."/>
            <person name="Nielsen L.P."/>
            <person name="Kjeldsen K.U."/>
            <person name="Boesen T."/>
            <person name="Boggild A."/>
            <person name="Meysman F."/>
            <person name="Geelhoed J."/>
            <person name="Schramm A."/>
        </authorList>
    </citation>
    <scope>NUCLEOTIDE SEQUENCE [LARGE SCALE GENOMIC DNA]</scope>
    <source>
        <strain evidence="3">GS</strain>
    </source>
</reference>
<keyword evidence="4" id="KW-1185">Reference proteome</keyword>
<dbReference type="Proteomes" id="UP000316238">
    <property type="component" value="Unassembled WGS sequence"/>
</dbReference>
<protein>
    <submittedName>
        <fullName evidence="3">SanA protein</fullName>
    </submittedName>
</protein>
<name>A0A521G4I7_9BACT</name>
<keyword evidence="1" id="KW-0812">Transmembrane</keyword>
<dbReference type="InterPro" id="IPR003848">
    <property type="entry name" value="DUF218"/>
</dbReference>
<gene>
    <name evidence="3" type="ORF">CDV28_10330</name>
</gene>
<dbReference type="AlphaFoldDB" id="A0A521G4I7"/>
<dbReference type="PANTHER" id="PTHR30336:SF20">
    <property type="entry name" value="DUF218 DOMAIN-CONTAINING PROTEIN"/>
    <property type="match status" value="1"/>
</dbReference>
<accession>A0A521G4I7</accession>
<keyword evidence="1" id="KW-1133">Transmembrane helix</keyword>
<sequence>MQSVYLGQLMKKKQKILAGFVVVMFLIMVSLSGINLLINSSAQYTFDNIKELQPVYCAILLGTSKWLGEGKKNLYYQYRITAAIELYQSGKCRKIIVSGDNSTLQYNEPMTMKRDLVKAGVKEENVICDYAGFRTLDSILRFKEIFGQNKGIVISQKFHNTRAVYIGRQYGIELYGYNARDVTLHWGLKTRIREFFSKVMCFVDVYFFHTQPKYLGDTIII</sequence>
<feature type="transmembrane region" description="Helical" evidence="1">
    <location>
        <begin position="16"/>
        <end position="38"/>
    </location>
</feature>
<dbReference type="PANTHER" id="PTHR30336">
    <property type="entry name" value="INNER MEMBRANE PROTEIN, PROBABLE PERMEASE"/>
    <property type="match status" value="1"/>
</dbReference>
<dbReference type="CDD" id="cd06259">
    <property type="entry name" value="YdcF-like"/>
    <property type="match status" value="1"/>
</dbReference>
<dbReference type="InterPro" id="IPR051599">
    <property type="entry name" value="Cell_Envelope_Assoc"/>
</dbReference>
<feature type="domain" description="DUF218" evidence="2">
    <location>
        <begin position="68"/>
        <end position="174"/>
    </location>
</feature>
<dbReference type="GO" id="GO:0005886">
    <property type="term" value="C:plasma membrane"/>
    <property type="evidence" value="ECO:0007669"/>
    <property type="project" value="TreeGrafter"/>
</dbReference>
<comment type="caution">
    <text evidence="3">The sequence shown here is derived from an EMBL/GenBank/DDBJ whole genome shotgun (WGS) entry which is preliminary data.</text>
</comment>
<evidence type="ECO:0000313" key="3">
    <source>
        <dbReference type="EMBL" id="TAA75791.1"/>
    </source>
</evidence>